<dbReference type="EMBL" id="JAUJYO010000017">
    <property type="protein sequence ID" value="KAK1291740.1"/>
    <property type="molecule type" value="Genomic_DNA"/>
</dbReference>
<feature type="region of interest" description="Disordered" evidence="1">
    <location>
        <begin position="226"/>
        <end position="259"/>
    </location>
</feature>
<evidence type="ECO:0000313" key="3">
    <source>
        <dbReference type="Proteomes" id="UP001180020"/>
    </source>
</evidence>
<organism evidence="2 3">
    <name type="scientific">Acorus calamus</name>
    <name type="common">Sweet flag</name>
    <dbReference type="NCBI Taxonomy" id="4465"/>
    <lineage>
        <taxon>Eukaryota</taxon>
        <taxon>Viridiplantae</taxon>
        <taxon>Streptophyta</taxon>
        <taxon>Embryophyta</taxon>
        <taxon>Tracheophyta</taxon>
        <taxon>Spermatophyta</taxon>
        <taxon>Magnoliopsida</taxon>
        <taxon>Liliopsida</taxon>
        <taxon>Acoraceae</taxon>
        <taxon>Acorus</taxon>
    </lineage>
</organism>
<protein>
    <submittedName>
        <fullName evidence="2">Uncharacterized protein</fullName>
    </submittedName>
</protein>
<feature type="compositionally biased region" description="Low complexity" evidence="1">
    <location>
        <begin position="150"/>
        <end position="165"/>
    </location>
</feature>
<feature type="compositionally biased region" description="Basic and acidic residues" evidence="1">
    <location>
        <begin position="241"/>
        <end position="259"/>
    </location>
</feature>
<comment type="caution">
    <text evidence="2">The sequence shown here is derived from an EMBL/GenBank/DDBJ whole genome shotgun (WGS) entry which is preliminary data.</text>
</comment>
<keyword evidence="3" id="KW-1185">Reference proteome</keyword>
<dbReference type="Proteomes" id="UP001180020">
    <property type="component" value="Unassembled WGS sequence"/>
</dbReference>
<reference evidence="2" key="1">
    <citation type="journal article" date="2023" name="Nat. Commun.">
        <title>Diploid and tetraploid genomes of Acorus and the evolution of monocots.</title>
        <authorList>
            <person name="Ma L."/>
            <person name="Liu K.W."/>
            <person name="Li Z."/>
            <person name="Hsiao Y.Y."/>
            <person name="Qi Y."/>
            <person name="Fu T."/>
            <person name="Tang G.D."/>
            <person name="Zhang D."/>
            <person name="Sun W.H."/>
            <person name="Liu D.K."/>
            <person name="Li Y."/>
            <person name="Chen G.Z."/>
            <person name="Liu X.D."/>
            <person name="Liao X.Y."/>
            <person name="Jiang Y.T."/>
            <person name="Yu X."/>
            <person name="Hao Y."/>
            <person name="Huang J."/>
            <person name="Zhao X.W."/>
            <person name="Ke S."/>
            <person name="Chen Y.Y."/>
            <person name="Wu W.L."/>
            <person name="Hsu J.L."/>
            <person name="Lin Y.F."/>
            <person name="Huang M.D."/>
            <person name="Li C.Y."/>
            <person name="Huang L."/>
            <person name="Wang Z.W."/>
            <person name="Zhao X."/>
            <person name="Zhong W.Y."/>
            <person name="Peng D.H."/>
            <person name="Ahmad S."/>
            <person name="Lan S."/>
            <person name="Zhang J.S."/>
            <person name="Tsai W.C."/>
            <person name="Van de Peer Y."/>
            <person name="Liu Z.J."/>
        </authorList>
    </citation>
    <scope>NUCLEOTIDE SEQUENCE</scope>
    <source>
        <strain evidence="2">CP</strain>
    </source>
</reference>
<reference evidence="2" key="2">
    <citation type="submission" date="2023-06" db="EMBL/GenBank/DDBJ databases">
        <authorList>
            <person name="Ma L."/>
            <person name="Liu K.-W."/>
            <person name="Li Z."/>
            <person name="Hsiao Y.-Y."/>
            <person name="Qi Y."/>
            <person name="Fu T."/>
            <person name="Tang G."/>
            <person name="Zhang D."/>
            <person name="Sun W.-H."/>
            <person name="Liu D.-K."/>
            <person name="Li Y."/>
            <person name="Chen G.-Z."/>
            <person name="Liu X.-D."/>
            <person name="Liao X.-Y."/>
            <person name="Jiang Y.-T."/>
            <person name="Yu X."/>
            <person name="Hao Y."/>
            <person name="Huang J."/>
            <person name="Zhao X.-W."/>
            <person name="Ke S."/>
            <person name="Chen Y.-Y."/>
            <person name="Wu W.-L."/>
            <person name="Hsu J.-L."/>
            <person name="Lin Y.-F."/>
            <person name="Huang M.-D."/>
            <person name="Li C.-Y."/>
            <person name="Huang L."/>
            <person name="Wang Z.-W."/>
            <person name="Zhao X."/>
            <person name="Zhong W.-Y."/>
            <person name="Peng D.-H."/>
            <person name="Ahmad S."/>
            <person name="Lan S."/>
            <person name="Zhang J.-S."/>
            <person name="Tsai W.-C."/>
            <person name="Van De Peer Y."/>
            <person name="Liu Z.-J."/>
        </authorList>
    </citation>
    <scope>NUCLEOTIDE SEQUENCE</scope>
    <source>
        <strain evidence="2">CP</strain>
        <tissue evidence="2">Leaves</tissue>
    </source>
</reference>
<gene>
    <name evidence="2" type="ORF">QJS10_CPB17g00367</name>
</gene>
<feature type="compositionally biased region" description="Polar residues" evidence="1">
    <location>
        <begin position="178"/>
        <end position="188"/>
    </location>
</feature>
<accession>A0AAV9CSD2</accession>
<evidence type="ECO:0000313" key="2">
    <source>
        <dbReference type="EMBL" id="KAK1291740.1"/>
    </source>
</evidence>
<dbReference type="AlphaFoldDB" id="A0AAV9CSD2"/>
<evidence type="ECO:0000256" key="1">
    <source>
        <dbReference type="SAM" id="MobiDB-lite"/>
    </source>
</evidence>
<proteinExistence type="predicted"/>
<sequence>MSTDRGTLSFSESIFSDTGVGGFQRRVLLRGLHMVWRTEGVLRKVVEPFVFLLDYVEILDCEEILLPAMATVWVLKDVWHPPSLLVVLGGLEVKVLVEVLLSPKVSSYADIVRCDHKIDAYRLPRDGRPVEGGARASEGLSKGTQVQVLGSEAGSVESSEESLSSPNLEGMDDMASSGPHQGGQSEINVVNSVPPIGMLVVGQITNGSLKRKVACTASDRGRLVSIRGRLGPPYDSSVSDGRGDGLRSERRKDVSSHIK</sequence>
<name>A0AAV9CSD2_ACOCL</name>
<feature type="region of interest" description="Disordered" evidence="1">
    <location>
        <begin position="150"/>
        <end position="188"/>
    </location>
</feature>